<accession>A0ACC3C483</accession>
<dbReference type="EMBL" id="CM020619">
    <property type="protein sequence ID" value="KAK1865005.1"/>
    <property type="molecule type" value="Genomic_DNA"/>
</dbReference>
<organism evidence="1 2">
    <name type="scientific">Pyropia yezoensis</name>
    <name type="common">Susabi-nori</name>
    <name type="synonym">Porphyra yezoensis</name>
    <dbReference type="NCBI Taxonomy" id="2788"/>
    <lineage>
        <taxon>Eukaryota</taxon>
        <taxon>Rhodophyta</taxon>
        <taxon>Bangiophyceae</taxon>
        <taxon>Bangiales</taxon>
        <taxon>Bangiaceae</taxon>
        <taxon>Pyropia</taxon>
    </lineage>
</organism>
<gene>
    <name evidence="1" type="ORF">I4F81_007541</name>
</gene>
<reference evidence="1" key="1">
    <citation type="submission" date="2019-11" db="EMBL/GenBank/DDBJ databases">
        <title>Nori genome reveals adaptations in red seaweeds to the harsh intertidal environment.</title>
        <authorList>
            <person name="Wang D."/>
            <person name="Mao Y."/>
        </authorList>
    </citation>
    <scope>NUCLEOTIDE SEQUENCE</scope>
    <source>
        <tissue evidence="1">Gametophyte</tissue>
    </source>
</reference>
<evidence type="ECO:0000313" key="2">
    <source>
        <dbReference type="Proteomes" id="UP000798662"/>
    </source>
</evidence>
<dbReference type="Proteomes" id="UP000798662">
    <property type="component" value="Chromosome 2"/>
</dbReference>
<sequence>MGTAKLDAYAEAALLSGDEEARALLLGRARSIAKTGAVHILRATLLAGLLPCGKSANRDVVGGEVADQLERDVLREVMPRVAALAPEALNVSDPAAVASQAGVLFGPELVPARAPLPDHAVPAFVAGASAGVIMTPAGVRAAVDVSVPVSRGHSVYLDTPALSATGASAAKVGAPASPSSSSRGRKGRVPGAGVKRSDLHSPRTRSVSSGAFMRRFSGASLMEDSSPSVKDSVKRVSRNVVRAAAKHLHNSKLTSVLSGSPSSRPPSGLAGSPASSSKRAKQVARVHLDFAMSASADRTPDGYNGAGGEQHEGNASRNRMELSGDGGGEGEFVDGNCREAGAAGRPHEPGADGDSRKEHSPSFFGSSVRRSKRLAVPVSRFAASVGYAGASSDRAAAPVAGNARGPARRGGRSANSQRAPDVPAVDVAPAAASTAVRSAGAEAVADQAKTAPAVQTRTAMALRRVAPVAGPASAAAQPGAAAATPAVAAAISGAAVCQPPVAGVAVAATPRLRRSSRHRKSVMTVETAKGPSIVPSVLVPEEVILVGAALAQNSADTAMPEERPGDAMQRLADPATRTTAGVVTALAVSADRRLLAAGHADGSVRLYS</sequence>
<comment type="caution">
    <text evidence="1">The sequence shown here is derived from an EMBL/GenBank/DDBJ whole genome shotgun (WGS) entry which is preliminary data.</text>
</comment>
<name>A0ACC3C483_PYRYE</name>
<evidence type="ECO:0000313" key="1">
    <source>
        <dbReference type="EMBL" id="KAK1865005.1"/>
    </source>
</evidence>
<protein>
    <submittedName>
        <fullName evidence="1">Uncharacterized protein</fullName>
    </submittedName>
</protein>
<proteinExistence type="predicted"/>
<keyword evidence="2" id="KW-1185">Reference proteome</keyword>